<name>A0ABV0MWQ4_9TELE</name>
<gene>
    <name evidence="1" type="ORF">GOODEAATRI_030662</name>
</gene>
<dbReference type="EMBL" id="JAHRIO010014921">
    <property type="protein sequence ID" value="MEQ2163492.1"/>
    <property type="molecule type" value="Genomic_DNA"/>
</dbReference>
<reference evidence="1 2" key="1">
    <citation type="submission" date="2021-06" db="EMBL/GenBank/DDBJ databases">
        <authorList>
            <person name="Palmer J.M."/>
        </authorList>
    </citation>
    <scope>NUCLEOTIDE SEQUENCE [LARGE SCALE GENOMIC DNA]</scope>
    <source>
        <strain evidence="1 2">GA_2019</strain>
        <tissue evidence="1">Muscle</tissue>
    </source>
</reference>
<organism evidence="1 2">
    <name type="scientific">Goodea atripinnis</name>
    <dbReference type="NCBI Taxonomy" id="208336"/>
    <lineage>
        <taxon>Eukaryota</taxon>
        <taxon>Metazoa</taxon>
        <taxon>Chordata</taxon>
        <taxon>Craniata</taxon>
        <taxon>Vertebrata</taxon>
        <taxon>Euteleostomi</taxon>
        <taxon>Actinopterygii</taxon>
        <taxon>Neopterygii</taxon>
        <taxon>Teleostei</taxon>
        <taxon>Neoteleostei</taxon>
        <taxon>Acanthomorphata</taxon>
        <taxon>Ovalentaria</taxon>
        <taxon>Atherinomorphae</taxon>
        <taxon>Cyprinodontiformes</taxon>
        <taxon>Goodeidae</taxon>
        <taxon>Goodea</taxon>
    </lineage>
</organism>
<proteinExistence type="predicted"/>
<sequence length="123" mass="14001">MCFVFSRRSLEQCACIEAMVVECIICVFFKTIVFANSRSFTEWALAFSNSSIRNFTRSTLLTLVYGKKMFFPLLDDGFLTGTFRSLVSPLCFGTISLQSSSEKSLLLTHDKMLVAVYLMRNFL</sequence>
<accession>A0ABV0MWQ4</accession>
<evidence type="ECO:0000313" key="1">
    <source>
        <dbReference type="EMBL" id="MEQ2163492.1"/>
    </source>
</evidence>
<evidence type="ECO:0000313" key="2">
    <source>
        <dbReference type="Proteomes" id="UP001476798"/>
    </source>
</evidence>
<keyword evidence="2" id="KW-1185">Reference proteome</keyword>
<comment type="caution">
    <text evidence="1">The sequence shown here is derived from an EMBL/GenBank/DDBJ whole genome shotgun (WGS) entry which is preliminary data.</text>
</comment>
<protein>
    <submittedName>
        <fullName evidence="1">Uncharacterized protein</fullName>
    </submittedName>
</protein>
<dbReference type="Proteomes" id="UP001476798">
    <property type="component" value="Unassembled WGS sequence"/>
</dbReference>